<keyword evidence="2" id="KW-0540">Nuclease</keyword>
<dbReference type="EMBL" id="CP157947">
    <property type="protein sequence ID" value="XBS69160.1"/>
    <property type="molecule type" value="Genomic_DNA"/>
</dbReference>
<protein>
    <submittedName>
        <fullName evidence="2">HNH endonuclease signature motif containing protein</fullName>
        <ecNumber evidence="2">3.1.-.-</ecNumber>
    </submittedName>
</protein>
<proteinExistence type="predicted"/>
<feature type="domain" description="HNH nuclease" evidence="1">
    <location>
        <begin position="53"/>
        <end position="102"/>
    </location>
</feature>
<dbReference type="AlphaFoldDB" id="A0AAU7Q875"/>
<accession>A0AAU7Q875</accession>
<gene>
    <name evidence="2" type="ORF">ABK905_22250</name>
</gene>
<name>A0AAU7Q875_9GAMM</name>
<organism evidence="2">
    <name type="scientific">Acerihabitans sp. KWT182</name>
    <dbReference type="NCBI Taxonomy" id="3157919"/>
    <lineage>
        <taxon>Bacteria</taxon>
        <taxon>Pseudomonadati</taxon>
        <taxon>Pseudomonadota</taxon>
        <taxon>Gammaproteobacteria</taxon>
        <taxon>Enterobacterales</taxon>
        <taxon>Pectobacteriaceae</taxon>
        <taxon>Acerihabitans</taxon>
    </lineage>
</organism>
<sequence length="154" mass="17546">MILSFLSSVNEGSNLLQSQVTVDECLPKYSYVEVRDGQSAFAIKVSKNCNGRCVITGCSVASRLQAAHIIPHKDVIDYSFENGLLLRADIHQMFDAGDCAINPAKKKIFFKENLLDMDPDLRPLNEKNVEGFNHDINWIAFSDRWNKFEENKYR</sequence>
<dbReference type="EC" id="3.1.-.-" evidence="2"/>
<evidence type="ECO:0000259" key="1">
    <source>
        <dbReference type="Pfam" id="PF13391"/>
    </source>
</evidence>
<evidence type="ECO:0000313" key="2">
    <source>
        <dbReference type="EMBL" id="XBS69160.1"/>
    </source>
</evidence>
<dbReference type="Pfam" id="PF13391">
    <property type="entry name" value="HNH_2"/>
    <property type="match status" value="1"/>
</dbReference>
<dbReference type="GO" id="GO:0016787">
    <property type="term" value="F:hydrolase activity"/>
    <property type="evidence" value="ECO:0007669"/>
    <property type="project" value="UniProtKB-KW"/>
</dbReference>
<dbReference type="InterPro" id="IPR003615">
    <property type="entry name" value="HNH_nuc"/>
</dbReference>
<reference evidence="2" key="1">
    <citation type="submission" date="2024-06" db="EMBL/GenBank/DDBJ databases">
        <authorList>
            <person name="Coelho C."/>
            <person name="Bento M."/>
            <person name="Garcia E."/>
            <person name="Camelo A."/>
            <person name="Brandao I."/>
            <person name="Espirito Santo C."/>
            <person name="Trovao J."/>
            <person name="Verissimo A."/>
            <person name="Costa J."/>
            <person name="Tiago I."/>
        </authorList>
    </citation>
    <scope>NUCLEOTIDE SEQUENCE</scope>
    <source>
        <strain evidence="2">KWT182</strain>
    </source>
</reference>
<dbReference type="GO" id="GO:0004519">
    <property type="term" value="F:endonuclease activity"/>
    <property type="evidence" value="ECO:0007669"/>
    <property type="project" value="UniProtKB-KW"/>
</dbReference>
<keyword evidence="2" id="KW-0378">Hydrolase</keyword>
<keyword evidence="2" id="KW-0255">Endonuclease</keyword>